<dbReference type="Gene3D" id="1.10.260.40">
    <property type="entry name" value="lambda repressor-like DNA-binding domains"/>
    <property type="match status" value="1"/>
</dbReference>
<feature type="region of interest" description="Disordered" evidence="1">
    <location>
        <begin position="60"/>
        <end position="84"/>
    </location>
</feature>
<gene>
    <name evidence="2" type="ORF">FHP88_08890</name>
</gene>
<keyword evidence="3" id="KW-1185">Reference proteome</keyword>
<dbReference type="RefSeq" id="WP_144358692.1">
    <property type="nucleotide sequence ID" value="NZ_VMNH01000009.1"/>
</dbReference>
<sequence length="84" mass="9198">MDALETVIEIMGAGRLAESQGVTPMAISQWKKRGVPADRVIPICLAVDLRVTPHELNPKIYPDPEWLPPRPVDDSPGDLNEQAA</sequence>
<dbReference type="OrthoDB" id="6372288at2"/>
<dbReference type="InterPro" id="IPR010982">
    <property type="entry name" value="Lambda_DNA-bd_dom_sf"/>
</dbReference>
<dbReference type="Proteomes" id="UP000316649">
    <property type="component" value="Unassembled WGS sequence"/>
</dbReference>
<organism evidence="2 3">
    <name type="scientific">Sedimenticola selenatireducens</name>
    <dbReference type="NCBI Taxonomy" id="191960"/>
    <lineage>
        <taxon>Bacteria</taxon>
        <taxon>Pseudomonadati</taxon>
        <taxon>Pseudomonadota</taxon>
        <taxon>Gammaproteobacteria</taxon>
        <taxon>Chromatiales</taxon>
        <taxon>Sedimenticolaceae</taxon>
        <taxon>Sedimenticola</taxon>
    </lineage>
</organism>
<protein>
    <submittedName>
        <fullName evidence="2">Helix-turn-helix domain-containing protein</fullName>
    </submittedName>
</protein>
<evidence type="ECO:0000256" key="1">
    <source>
        <dbReference type="SAM" id="MobiDB-lite"/>
    </source>
</evidence>
<evidence type="ECO:0000313" key="3">
    <source>
        <dbReference type="Proteomes" id="UP000316649"/>
    </source>
</evidence>
<dbReference type="Pfam" id="PF15943">
    <property type="entry name" value="YdaS_toxin"/>
    <property type="match status" value="1"/>
</dbReference>
<dbReference type="AlphaFoldDB" id="A0A558E0Z6"/>
<dbReference type="GO" id="GO:0003677">
    <property type="term" value="F:DNA binding"/>
    <property type="evidence" value="ECO:0007669"/>
    <property type="project" value="InterPro"/>
</dbReference>
<name>A0A558E0Z6_9GAMM</name>
<dbReference type="EMBL" id="VMNH01000009">
    <property type="protein sequence ID" value="TVO75119.1"/>
    <property type="molecule type" value="Genomic_DNA"/>
</dbReference>
<dbReference type="SUPFAM" id="SSF47413">
    <property type="entry name" value="lambda repressor-like DNA-binding domains"/>
    <property type="match status" value="1"/>
</dbReference>
<accession>A0A558E0Z6</accession>
<comment type="caution">
    <text evidence="2">The sequence shown here is derived from an EMBL/GenBank/DDBJ whole genome shotgun (WGS) entry which is preliminary data.</text>
</comment>
<reference evidence="2 3" key="1">
    <citation type="submission" date="2019-07" db="EMBL/GenBank/DDBJ databases">
        <title>The pathways for chlorine oxyanion respiration interact through the shared metabolite chlorate.</title>
        <authorList>
            <person name="Barnum T.P."/>
            <person name="Cheng Y."/>
            <person name="Hill K.A."/>
            <person name="Lucas L.N."/>
            <person name="Carlson H.K."/>
            <person name="Coates J.D."/>
        </authorList>
    </citation>
    <scope>NUCLEOTIDE SEQUENCE [LARGE SCALE GENOMIC DNA]</scope>
    <source>
        <strain evidence="2 3">BK-1</strain>
    </source>
</reference>
<dbReference type="InterPro" id="IPR031856">
    <property type="entry name" value="YdaS_toxin-like"/>
</dbReference>
<proteinExistence type="predicted"/>
<evidence type="ECO:0000313" key="2">
    <source>
        <dbReference type="EMBL" id="TVO75119.1"/>
    </source>
</evidence>